<dbReference type="RefSeq" id="WP_377005534.1">
    <property type="nucleotide sequence ID" value="NZ_JBHSGG010000044.1"/>
</dbReference>
<evidence type="ECO:0000313" key="2">
    <source>
        <dbReference type="Proteomes" id="UP001595892"/>
    </source>
</evidence>
<dbReference type="EMBL" id="JBHSGG010000044">
    <property type="protein sequence ID" value="MFC4729485.1"/>
    <property type="molecule type" value="Genomic_DNA"/>
</dbReference>
<comment type="caution">
    <text evidence="1">The sequence shown here is derived from an EMBL/GenBank/DDBJ whole genome shotgun (WGS) entry which is preliminary data.</text>
</comment>
<name>A0ABV9NQU5_9GAMM</name>
<dbReference type="Gene3D" id="3.30.50.20">
    <property type="entry name" value="prophage-derive protein ybcO"/>
    <property type="match status" value="1"/>
</dbReference>
<accession>A0ABV9NQU5</accession>
<dbReference type="Proteomes" id="UP001595892">
    <property type="component" value="Unassembled WGS sequence"/>
</dbReference>
<proteinExistence type="predicted"/>
<gene>
    <name evidence="1" type="ORF">ACFO3Q_15050</name>
</gene>
<evidence type="ECO:0008006" key="3">
    <source>
        <dbReference type="Google" id="ProtNLM"/>
    </source>
</evidence>
<sequence length="112" mass="12539">MNYRNRSLLDLAYKVPCAFNLPGICEGGMGEPAHSNQSRHGKGGALKAHDCFFASACRSCHREIDQGRTMSRDEKFEAWNRAYERTVLELWRRGLVEVSGRCEAGYLLGDAA</sequence>
<organism evidence="1 2">
    <name type="scientific">Coralloluteibacterium thermophilum</name>
    <dbReference type="NCBI Taxonomy" id="2707049"/>
    <lineage>
        <taxon>Bacteria</taxon>
        <taxon>Pseudomonadati</taxon>
        <taxon>Pseudomonadota</taxon>
        <taxon>Gammaproteobacteria</taxon>
        <taxon>Lysobacterales</taxon>
        <taxon>Lysobacteraceae</taxon>
        <taxon>Coralloluteibacterium</taxon>
    </lineage>
</organism>
<reference evidence="2" key="1">
    <citation type="journal article" date="2019" name="Int. J. Syst. Evol. Microbiol.">
        <title>The Global Catalogue of Microorganisms (GCM) 10K type strain sequencing project: providing services to taxonomists for standard genome sequencing and annotation.</title>
        <authorList>
            <consortium name="The Broad Institute Genomics Platform"/>
            <consortium name="The Broad Institute Genome Sequencing Center for Infectious Disease"/>
            <person name="Wu L."/>
            <person name="Ma J."/>
        </authorList>
    </citation>
    <scope>NUCLEOTIDE SEQUENCE [LARGE SCALE GENOMIC DNA]</scope>
    <source>
        <strain evidence="2">CGMCC 1.13574</strain>
    </source>
</reference>
<protein>
    <recommendedName>
        <fullName evidence="3">DUF1364 family protein</fullName>
    </recommendedName>
</protein>
<evidence type="ECO:0000313" key="1">
    <source>
        <dbReference type="EMBL" id="MFC4729485.1"/>
    </source>
</evidence>
<keyword evidence="2" id="KW-1185">Reference proteome</keyword>